<reference evidence="5 6" key="1">
    <citation type="submission" date="2018-03" db="EMBL/GenBank/DDBJ databases">
        <title>Alkalicoccus saliphilus sp. nov., isolated from a mineral pool.</title>
        <authorList>
            <person name="Zhao B."/>
        </authorList>
    </citation>
    <scope>NUCLEOTIDE SEQUENCE [LARGE SCALE GENOMIC DNA]</scope>
    <source>
        <strain evidence="5 6">6AG</strain>
    </source>
</reference>
<evidence type="ECO:0000313" key="5">
    <source>
        <dbReference type="EMBL" id="PTL39129.1"/>
    </source>
</evidence>
<dbReference type="Proteomes" id="UP000240509">
    <property type="component" value="Unassembled WGS sequence"/>
</dbReference>
<dbReference type="InterPro" id="IPR014729">
    <property type="entry name" value="Rossmann-like_a/b/a_fold"/>
</dbReference>
<dbReference type="Gene3D" id="3.40.50.620">
    <property type="entry name" value="HUPs"/>
    <property type="match status" value="1"/>
</dbReference>
<dbReference type="CDD" id="cd06259">
    <property type="entry name" value="YdcF-like"/>
    <property type="match status" value="1"/>
</dbReference>
<dbReference type="InterPro" id="IPR019734">
    <property type="entry name" value="TPR_rpt"/>
</dbReference>
<dbReference type="EMBL" id="PZJJ01000010">
    <property type="protein sequence ID" value="PTL39129.1"/>
    <property type="molecule type" value="Genomic_DNA"/>
</dbReference>
<protein>
    <recommendedName>
        <fullName evidence="4">DUF218 domain-containing protein</fullName>
    </recommendedName>
</protein>
<feature type="chain" id="PRO_5039170774" description="DUF218 domain-containing protein" evidence="3">
    <location>
        <begin position="23"/>
        <end position="415"/>
    </location>
</feature>
<proteinExistence type="predicted"/>
<dbReference type="InterPro" id="IPR003848">
    <property type="entry name" value="DUF218"/>
</dbReference>
<sequence length="415" mass="46706">MKKIAFLVASASVLAGCSGQQAQEALASNSGNEENVKGNGVQEENGEAAGNSEENNESVSDDSDEIAEADSIEELFERVANNSPTSERIQALEEIAMYYYWHGGDVLQAEEEVFEGITLHGDYDVVEEAFRQATEIDPYDTDLMYSLASAQILQQEIDEALHTYERMLNMEEDHFEAQLMHAIYSGIEGDDEAFESGMEALDTIDEERAASYRENITSVEEIQELSFNTEVPEDLPDENHAFVVLGYALSDEGEMEETLLERLKVAKEAAEQNPDSKLIVSGGVPRQGITEADVMHEWLIEEGIEEDRIIKEDMATDTVENGLFSMQIAEEEQIEDITMITSASHMRRALVIFEEVDDYITQKNGSDVERDFSHVVYLDYDSVEEAETFEREEEIVVYRDLMRATGIWAYPGLQR</sequence>
<dbReference type="OrthoDB" id="9782395at2"/>
<keyword evidence="6" id="KW-1185">Reference proteome</keyword>
<evidence type="ECO:0000256" key="1">
    <source>
        <dbReference type="PROSITE-ProRule" id="PRU00339"/>
    </source>
</evidence>
<feature type="region of interest" description="Disordered" evidence="2">
    <location>
        <begin position="25"/>
        <end position="65"/>
    </location>
</feature>
<keyword evidence="3" id="KW-0732">Signal</keyword>
<dbReference type="InterPro" id="IPR011990">
    <property type="entry name" value="TPR-like_helical_dom_sf"/>
</dbReference>
<evidence type="ECO:0000256" key="3">
    <source>
        <dbReference type="SAM" id="SignalP"/>
    </source>
</evidence>
<evidence type="ECO:0000313" key="6">
    <source>
        <dbReference type="Proteomes" id="UP000240509"/>
    </source>
</evidence>
<dbReference type="Pfam" id="PF14559">
    <property type="entry name" value="TPR_19"/>
    <property type="match status" value="1"/>
</dbReference>
<evidence type="ECO:0000256" key="2">
    <source>
        <dbReference type="SAM" id="MobiDB-lite"/>
    </source>
</evidence>
<comment type="caution">
    <text evidence="5">The sequence shown here is derived from an EMBL/GenBank/DDBJ whole genome shotgun (WGS) entry which is preliminary data.</text>
</comment>
<dbReference type="GO" id="GO:0005886">
    <property type="term" value="C:plasma membrane"/>
    <property type="evidence" value="ECO:0007669"/>
    <property type="project" value="TreeGrafter"/>
</dbReference>
<feature type="domain" description="DUF218" evidence="4">
    <location>
        <begin position="241"/>
        <end position="357"/>
    </location>
</feature>
<evidence type="ECO:0000259" key="4">
    <source>
        <dbReference type="Pfam" id="PF02698"/>
    </source>
</evidence>
<dbReference type="GO" id="GO:0000270">
    <property type="term" value="P:peptidoglycan metabolic process"/>
    <property type="evidence" value="ECO:0007669"/>
    <property type="project" value="TreeGrafter"/>
</dbReference>
<keyword evidence="1" id="KW-0802">TPR repeat</keyword>
<dbReference type="PANTHER" id="PTHR30336">
    <property type="entry name" value="INNER MEMBRANE PROTEIN, PROBABLE PERMEASE"/>
    <property type="match status" value="1"/>
</dbReference>
<dbReference type="SUPFAM" id="SSF48452">
    <property type="entry name" value="TPR-like"/>
    <property type="match status" value="1"/>
</dbReference>
<name>A0A2T4U6V3_9BACI</name>
<dbReference type="Gene3D" id="1.25.40.10">
    <property type="entry name" value="Tetratricopeptide repeat domain"/>
    <property type="match status" value="1"/>
</dbReference>
<feature type="signal peptide" evidence="3">
    <location>
        <begin position="1"/>
        <end position="22"/>
    </location>
</feature>
<feature type="repeat" description="TPR" evidence="1">
    <location>
        <begin position="141"/>
        <end position="174"/>
    </location>
</feature>
<dbReference type="PROSITE" id="PS51257">
    <property type="entry name" value="PROKAR_LIPOPROTEIN"/>
    <property type="match status" value="1"/>
</dbReference>
<gene>
    <name evidence="5" type="ORF">C6Y45_08095</name>
</gene>
<dbReference type="AlphaFoldDB" id="A0A2T4U6V3"/>
<dbReference type="GO" id="GO:0043164">
    <property type="term" value="P:Gram-negative-bacterium-type cell wall biogenesis"/>
    <property type="evidence" value="ECO:0007669"/>
    <property type="project" value="TreeGrafter"/>
</dbReference>
<dbReference type="PANTHER" id="PTHR30336:SF4">
    <property type="entry name" value="ENVELOPE BIOGENESIS FACTOR ELYC"/>
    <property type="match status" value="1"/>
</dbReference>
<dbReference type="Pfam" id="PF02698">
    <property type="entry name" value="DUF218"/>
    <property type="match status" value="1"/>
</dbReference>
<dbReference type="InterPro" id="IPR051599">
    <property type="entry name" value="Cell_Envelope_Assoc"/>
</dbReference>
<organism evidence="5 6">
    <name type="scientific">Alkalicoccus saliphilus</name>
    <dbReference type="NCBI Taxonomy" id="200989"/>
    <lineage>
        <taxon>Bacteria</taxon>
        <taxon>Bacillati</taxon>
        <taxon>Bacillota</taxon>
        <taxon>Bacilli</taxon>
        <taxon>Bacillales</taxon>
        <taxon>Bacillaceae</taxon>
        <taxon>Alkalicoccus</taxon>
    </lineage>
</organism>
<accession>A0A2T4U6V3</accession>
<dbReference type="PROSITE" id="PS50005">
    <property type="entry name" value="TPR"/>
    <property type="match status" value="1"/>
</dbReference>
<dbReference type="RefSeq" id="WP_107584730.1">
    <property type="nucleotide sequence ID" value="NZ_PZJJ01000010.1"/>
</dbReference>
<feature type="compositionally biased region" description="Acidic residues" evidence="2">
    <location>
        <begin position="54"/>
        <end position="65"/>
    </location>
</feature>